<proteinExistence type="predicted"/>
<reference evidence="1 2" key="1">
    <citation type="submission" date="2016-03" db="EMBL/GenBank/DDBJ databases">
        <title>EvidentialGene: Evidence-directed Construction of Genes on Genomes.</title>
        <authorList>
            <person name="Gilbert D.G."/>
            <person name="Choi J.-H."/>
            <person name="Mockaitis K."/>
            <person name="Colbourne J."/>
            <person name="Pfrender M."/>
        </authorList>
    </citation>
    <scope>NUCLEOTIDE SEQUENCE [LARGE SCALE GENOMIC DNA]</scope>
    <source>
        <strain evidence="1 2">Xinb3</strain>
        <tissue evidence="1">Complete organism</tissue>
    </source>
</reference>
<dbReference type="OrthoDB" id="6332532at2759"/>
<gene>
    <name evidence="1" type="ORF">APZ42_016071</name>
</gene>
<sequence>MDQENTKQPIRKIGESSSNDMLNVIPTDLSERSFQKYYELRHRLKFRKLVNVNKEKDALPVESTTVPTTTTTERVTTSTTKTIEELPATTPLHKKQDLPEDEEFPELMTGTVDDYDIIVFMDKEQLEQEPIFSPSGVGFFQGILNLSQSSEEDKTVTMSFLQTLQNIFGKSVLGAGENKIIKTSNPAYREWQERMEAILKPGKRSYIIRSLWHVECSRCNHYMYQSKEETLVEQTRLCVENYRVAFSGLKDCFDGRDKSGNLWKTKYPALLSNDNVHVIKTLEKKWTKMFPTLDMSPVAEDLKFLVHADPYFHRACKLPDTHDPFLLENYQRVLKSLAKIASTLEKAKIAELILLYVNEKTFSLEHNEPYTVTCWGEPAYAFLGGSLTEQQLTWMMFAINIAHVPEKESDQIRYTHDDETVESPVVEENVAPS</sequence>
<accession>A0A162NJF0</accession>
<organism evidence="1 2">
    <name type="scientific">Daphnia magna</name>
    <dbReference type="NCBI Taxonomy" id="35525"/>
    <lineage>
        <taxon>Eukaryota</taxon>
        <taxon>Metazoa</taxon>
        <taxon>Ecdysozoa</taxon>
        <taxon>Arthropoda</taxon>
        <taxon>Crustacea</taxon>
        <taxon>Branchiopoda</taxon>
        <taxon>Diplostraca</taxon>
        <taxon>Cladocera</taxon>
        <taxon>Anomopoda</taxon>
        <taxon>Daphniidae</taxon>
        <taxon>Daphnia</taxon>
    </lineage>
</organism>
<keyword evidence="2" id="KW-1185">Reference proteome</keyword>
<evidence type="ECO:0000313" key="2">
    <source>
        <dbReference type="Proteomes" id="UP000076858"/>
    </source>
</evidence>
<evidence type="ECO:0000313" key="1">
    <source>
        <dbReference type="EMBL" id="KZS18041.1"/>
    </source>
</evidence>
<dbReference type="Proteomes" id="UP000076858">
    <property type="component" value="Unassembled WGS sequence"/>
</dbReference>
<protein>
    <submittedName>
        <fullName evidence="1">Uncharacterized protein</fullName>
    </submittedName>
</protein>
<dbReference type="AlphaFoldDB" id="A0A162NJF0"/>
<dbReference type="EMBL" id="LRGB01000568">
    <property type="protein sequence ID" value="KZS18041.1"/>
    <property type="molecule type" value="Genomic_DNA"/>
</dbReference>
<name>A0A162NJF0_9CRUS</name>
<comment type="caution">
    <text evidence="1">The sequence shown here is derived from an EMBL/GenBank/DDBJ whole genome shotgun (WGS) entry which is preliminary data.</text>
</comment>